<feature type="domain" description="MTTase N-terminal" evidence="10">
    <location>
        <begin position="4"/>
        <end position="122"/>
    </location>
</feature>
<dbReference type="InterPro" id="IPR013848">
    <property type="entry name" value="Methylthiotransferase_N"/>
</dbReference>
<dbReference type="PROSITE" id="PS51918">
    <property type="entry name" value="RADICAL_SAM"/>
    <property type="match status" value="1"/>
</dbReference>
<keyword evidence="3 8" id="KW-0808">Transferase</keyword>
<dbReference type="InterPro" id="IPR023404">
    <property type="entry name" value="rSAM_horseshoe"/>
</dbReference>
<proteinExistence type="inferred from homology"/>
<evidence type="ECO:0000256" key="3">
    <source>
        <dbReference type="ARBA" id="ARBA00022679"/>
    </source>
</evidence>
<dbReference type="SFLD" id="SFLDG01082">
    <property type="entry name" value="B12-binding_domain_containing"/>
    <property type="match status" value="1"/>
</dbReference>
<feature type="domain" description="TRAM" evidence="9">
    <location>
        <begin position="366"/>
        <end position="431"/>
    </location>
</feature>
<dbReference type="InterPro" id="IPR002792">
    <property type="entry name" value="TRAM_dom"/>
</dbReference>
<dbReference type="GO" id="GO:0046872">
    <property type="term" value="F:metal ion binding"/>
    <property type="evidence" value="ECO:0007669"/>
    <property type="project" value="UniProtKB-KW"/>
</dbReference>
<dbReference type="Proteomes" id="UP000286598">
    <property type="component" value="Unassembled WGS sequence"/>
</dbReference>
<dbReference type="InterPro" id="IPR005840">
    <property type="entry name" value="Ribosomal_uS12_MeSTrfase_RimO"/>
</dbReference>
<dbReference type="InterPro" id="IPR012340">
    <property type="entry name" value="NA-bd_OB-fold"/>
</dbReference>
<keyword evidence="13" id="KW-1185">Reference proteome</keyword>
<keyword evidence="12" id="KW-0687">Ribonucleoprotein</keyword>
<comment type="function">
    <text evidence="8">Catalyzes the methylthiolation of an aspartic acid residue of ribosomal protein uS12.</text>
</comment>
<dbReference type="GO" id="GO:0005829">
    <property type="term" value="C:cytosol"/>
    <property type="evidence" value="ECO:0007669"/>
    <property type="project" value="TreeGrafter"/>
</dbReference>
<evidence type="ECO:0000313" key="13">
    <source>
        <dbReference type="Proteomes" id="UP000286598"/>
    </source>
</evidence>
<dbReference type="PANTHER" id="PTHR43837">
    <property type="entry name" value="RIBOSOMAL PROTEIN S12 METHYLTHIOTRANSFERASE RIMO"/>
    <property type="match status" value="1"/>
</dbReference>
<dbReference type="EMBL" id="QRNO01000013">
    <property type="protein sequence ID" value="RHK51719.1"/>
    <property type="molecule type" value="Genomic_DNA"/>
</dbReference>
<dbReference type="Gene3D" id="3.80.30.20">
    <property type="entry name" value="tm_1862 like domain"/>
    <property type="match status" value="1"/>
</dbReference>
<dbReference type="OrthoDB" id="9805215at2"/>
<keyword evidence="6 8" id="KW-0408">Iron</keyword>
<dbReference type="InterPro" id="IPR005839">
    <property type="entry name" value="Methylthiotransferase"/>
</dbReference>
<dbReference type="InterPro" id="IPR058240">
    <property type="entry name" value="rSAM_sf"/>
</dbReference>
<dbReference type="FunFam" id="3.80.30.20:FF:000001">
    <property type="entry name" value="tRNA-2-methylthio-N(6)-dimethylallyladenosine synthase 2"/>
    <property type="match status" value="1"/>
</dbReference>
<evidence type="ECO:0000256" key="4">
    <source>
        <dbReference type="ARBA" id="ARBA00022691"/>
    </source>
</evidence>
<dbReference type="InterPro" id="IPR007197">
    <property type="entry name" value="rSAM"/>
</dbReference>
<comment type="caution">
    <text evidence="12">The sequence shown here is derived from an EMBL/GenBank/DDBJ whole genome shotgun (WGS) entry which is preliminary data.</text>
</comment>
<dbReference type="GO" id="GO:0051539">
    <property type="term" value="F:4 iron, 4 sulfur cluster binding"/>
    <property type="evidence" value="ECO:0007669"/>
    <property type="project" value="UniProtKB-UniRule"/>
</dbReference>
<feature type="binding site" evidence="8">
    <location>
        <position position="85"/>
    </location>
    <ligand>
        <name>[4Fe-4S] cluster</name>
        <dbReference type="ChEBI" id="CHEBI:49883"/>
        <label>1</label>
    </ligand>
</feature>
<organism evidence="12 13">
    <name type="scientific">Leyella stercorea</name>
    <dbReference type="NCBI Taxonomy" id="363265"/>
    <lineage>
        <taxon>Bacteria</taxon>
        <taxon>Pseudomonadati</taxon>
        <taxon>Bacteroidota</taxon>
        <taxon>Bacteroidia</taxon>
        <taxon>Bacteroidales</taxon>
        <taxon>Prevotellaceae</taxon>
        <taxon>Leyella</taxon>
    </lineage>
</organism>
<keyword evidence="4 8" id="KW-0949">S-adenosyl-L-methionine</keyword>
<sequence>MKKGQVDIITMGCSKNLVDSEKLMTLFEQTGYHCTHDAKRIEGEIVVVNTCGFIEDAKQESIDTILELVQAKEEGKISKLFVMGCLSQRYQKELEEEIPQVDKYYGKFNFKQLLTDLGKPEEPTCSGARHITTPHHYAYVKISEGCDRRCAYCAIPIITGKHVSRPKEEILEEIRELVASGVKEFQIIAQELTYYGVDIDGKRHIADLISDIADIKGVKWIRLHYAYPNQFPFELLDVIREKPNVCKYLDIALQHISDNMLTRMHRHVTKAETMEFIERIRKEVPGLHLRTTLLVGFPGETEEDFKELVEFVKWARFERMGAFAYSEEEGTYSAEHYKDDVPAEVKQRRLDKLMAVQQRISAEIEAAKVGSVLKTIIDRKEGDYYIGRTEFCSPEVDPEVLIKATRRLRVGAFYDVRITDSDDFDLYGEVE</sequence>
<dbReference type="EC" id="2.8.4.4" evidence="8"/>
<keyword evidence="7 8" id="KW-0411">Iron-sulfur</keyword>
<dbReference type="InterPro" id="IPR038135">
    <property type="entry name" value="Methylthiotransferase_N_sf"/>
</dbReference>
<dbReference type="SMART" id="SM00729">
    <property type="entry name" value="Elp3"/>
    <property type="match status" value="1"/>
</dbReference>
<evidence type="ECO:0000313" key="12">
    <source>
        <dbReference type="EMBL" id="RHK51719.1"/>
    </source>
</evidence>
<feature type="domain" description="Radical SAM core" evidence="11">
    <location>
        <begin position="132"/>
        <end position="363"/>
    </location>
</feature>
<dbReference type="Pfam" id="PF00919">
    <property type="entry name" value="UPF0004"/>
    <property type="match status" value="1"/>
</dbReference>
<evidence type="ECO:0000259" key="11">
    <source>
        <dbReference type="PROSITE" id="PS51918"/>
    </source>
</evidence>
<dbReference type="GO" id="GO:0103039">
    <property type="term" value="F:protein methylthiotransferase activity"/>
    <property type="evidence" value="ECO:0007669"/>
    <property type="project" value="UniProtKB-EC"/>
</dbReference>
<dbReference type="GO" id="GO:0005840">
    <property type="term" value="C:ribosome"/>
    <property type="evidence" value="ECO:0007669"/>
    <property type="project" value="UniProtKB-KW"/>
</dbReference>
<evidence type="ECO:0000256" key="6">
    <source>
        <dbReference type="ARBA" id="ARBA00023004"/>
    </source>
</evidence>
<protein>
    <recommendedName>
        <fullName evidence="8">Ribosomal protein uS12 methylthiotransferase RimO</fullName>
        <shortName evidence="8">uS12 MTTase</shortName>
        <shortName evidence="8">uS12 methylthiotransferase</shortName>
        <ecNumber evidence="8">2.8.4.4</ecNumber>
    </recommendedName>
    <alternativeName>
        <fullName evidence="8">Ribosomal protein uS12 (aspartate-C(3))-methylthiotransferase</fullName>
    </alternativeName>
    <alternativeName>
        <fullName evidence="8">Ribosome maturation factor RimO</fullName>
    </alternativeName>
</protein>
<feature type="binding site" evidence="8">
    <location>
        <position position="51"/>
    </location>
    <ligand>
        <name>[4Fe-4S] cluster</name>
        <dbReference type="ChEBI" id="CHEBI:49883"/>
        <label>1</label>
    </ligand>
</feature>
<evidence type="ECO:0000256" key="2">
    <source>
        <dbReference type="ARBA" id="ARBA00022490"/>
    </source>
</evidence>
<keyword evidence="12" id="KW-0689">Ribosomal protein</keyword>
<evidence type="ECO:0000256" key="1">
    <source>
        <dbReference type="ARBA" id="ARBA00022485"/>
    </source>
</evidence>
<evidence type="ECO:0000259" key="9">
    <source>
        <dbReference type="PROSITE" id="PS50926"/>
    </source>
</evidence>
<keyword evidence="5 8" id="KW-0479">Metal-binding</keyword>
<dbReference type="PROSITE" id="PS50926">
    <property type="entry name" value="TRAM"/>
    <property type="match status" value="1"/>
</dbReference>
<dbReference type="PROSITE" id="PS51449">
    <property type="entry name" value="MTTASE_N"/>
    <property type="match status" value="1"/>
</dbReference>
<evidence type="ECO:0000256" key="7">
    <source>
        <dbReference type="ARBA" id="ARBA00023014"/>
    </source>
</evidence>
<dbReference type="HAMAP" id="MF_01865">
    <property type="entry name" value="MTTase_RimO"/>
    <property type="match status" value="1"/>
</dbReference>
<accession>A0A3R6K9G0</accession>
<comment type="catalytic activity">
    <reaction evidence="8">
        <text>L-aspartate(89)-[ribosomal protein uS12]-hydrogen + (sulfur carrier)-SH + AH2 + 2 S-adenosyl-L-methionine = 3-methylsulfanyl-L-aspartate(89)-[ribosomal protein uS12]-hydrogen + (sulfur carrier)-H + 5'-deoxyadenosine + L-methionine + A + S-adenosyl-L-homocysteine + 2 H(+)</text>
        <dbReference type="Rhea" id="RHEA:37087"/>
        <dbReference type="Rhea" id="RHEA-COMP:10460"/>
        <dbReference type="Rhea" id="RHEA-COMP:10461"/>
        <dbReference type="Rhea" id="RHEA-COMP:14737"/>
        <dbReference type="Rhea" id="RHEA-COMP:14739"/>
        <dbReference type="ChEBI" id="CHEBI:13193"/>
        <dbReference type="ChEBI" id="CHEBI:15378"/>
        <dbReference type="ChEBI" id="CHEBI:17319"/>
        <dbReference type="ChEBI" id="CHEBI:17499"/>
        <dbReference type="ChEBI" id="CHEBI:29917"/>
        <dbReference type="ChEBI" id="CHEBI:29961"/>
        <dbReference type="ChEBI" id="CHEBI:57844"/>
        <dbReference type="ChEBI" id="CHEBI:57856"/>
        <dbReference type="ChEBI" id="CHEBI:59789"/>
        <dbReference type="ChEBI" id="CHEBI:64428"/>
        <dbReference type="ChEBI" id="CHEBI:73599"/>
        <dbReference type="EC" id="2.8.4.4"/>
    </reaction>
</comment>
<gene>
    <name evidence="8 12" type="primary">rimO</name>
    <name evidence="12" type="ORF">DW060_04035</name>
</gene>
<name>A0A3R6K9G0_9BACT</name>
<comment type="similarity">
    <text evidence="8">Belongs to the methylthiotransferase family. RimO subfamily.</text>
</comment>
<dbReference type="PROSITE" id="PS01278">
    <property type="entry name" value="MTTASE_RADICAL"/>
    <property type="match status" value="1"/>
</dbReference>
<dbReference type="Pfam" id="PF18693">
    <property type="entry name" value="TRAM_2"/>
    <property type="match status" value="1"/>
</dbReference>
<evidence type="ECO:0000256" key="5">
    <source>
        <dbReference type="ARBA" id="ARBA00022723"/>
    </source>
</evidence>
<dbReference type="GO" id="GO:0035599">
    <property type="term" value="F:aspartic acid methylthiotransferase activity"/>
    <property type="evidence" value="ECO:0007669"/>
    <property type="project" value="TreeGrafter"/>
</dbReference>
<dbReference type="Gene3D" id="2.40.50.140">
    <property type="entry name" value="Nucleic acid-binding proteins"/>
    <property type="match status" value="1"/>
</dbReference>
<dbReference type="Gene3D" id="3.40.50.12160">
    <property type="entry name" value="Methylthiotransferase, N-terminal domain"/>
    <property type="match status" value="1"/>
</dbReference>
<dbReference type="GO" id="GO:0006400">
    <property type="term" value="P:tRNA modification"/>
    <property type="evidence" value="ECO:0007669"/>
    <property type="project" value="InterPro"/>
</dbReference>
<dbReference type="SUPFAM" id="SSF102114">
    <property type="entry name" value="Radical SAM enzymes"/>
    <property type="match status" value="1"/>
</dbReference>
<feature type="binding site" evidence="8">
    <location>
        <position position="150"/>
    </location>
    <ligand>
        <name>[4Fe-4S] cluster</name>
        <dbReference type="ChEBI" id="CHEBI:49883"/>
        <label>2</label>
        <note>4Fe-4S-S-AdoMet</note>
    </ligand>
</feature>
<comment type="cofactor">
    <cofactor evidence="8">
        <name>[4Fe-4S] cluster</name>
        <dbReference type="ChEBI" id="CHEBI:49883"/>
    </cofactor>
    <text evidence="8">Binds 2 [4Fe-4S] clusters. One cluster is coordinated with 3 cysteines and an exchangeable S-adenosyl-L-methionine.</text>
</comment>
<reference evidence="12 13" key="1">
    <citation type="submission" date="2018-08" db="EMBL/GenBank/DDBJ databases">
        <title>A genome reference for cultivated species of the human gut microbiota.</title>
        <authorList>
            <person name="Zou Y."/>
            <person name="Xue W."/>
            <person name="Luo G."/>
        </authorList>
    </citation>
    <scope>NUCLEOTIDE SEQUENCE [LARGE SCALE GENOMIC DNA]</scope>
    <source>
        <strain evidence="12 13">AF42-9</strain>
    </source>
</reference>
<dbReference type="AlphaFoldDB" id="A0A3R6K9G0"/>
<evidence type="ECO:0000259" key="10">
    <source>
        <dbReference type="PROSITE" id="PS51449"/>
    </source>
</evidence>
<dbReference type="NCBIfam" id="TIGR00089">
    <property type="entry name" value="MiaB/RimO family radical SAM methylthiotransferase"/>
    <property type="match status" value="1"/>
</dbReference>
<dbReference type="Pfam" id="PF04055">
    <property type="entry name" value="Radical_SAM"/>
    <property type="match status" value="1"/>
</dbReference>
<feature type="binding site" evidence="8">
    <location>
        <position position="146"/>
    </location>
    <ligand>
        <name>[4Fe-4S] cluster</name>
        <dbReference type="ChEBI" id="CHEBI:49883"/>
        <label>2</label>
        <note>4Fe-4S-S-AdoMet</note>
    </ligand>
</feature>
<dbReference type="PANTHER" id="PTHR43837:SF1">
    <property type="entry name" value="RIBOSOMAL PROTEIN US12 METHYLTHIOTRANSFERASE RIMO"/>
    <property type="match status" value="1"/>
</dbReference>
<dbReference type="InterPro" id="IPR006638">
    <property type="entry name" value="Elp3/MiaA/NifB-like_rSAM"/>
</dbReference>
<dbReference type="SFLD" id="SFLDG01061">
    <property type="entry name" value="methylthiotransferase"/>
    <property type="match status" value="1"/>
</dbReference>
<comment type="subcellular location">
    <subcellularLocation>
        <location evidence="8">Cytoplasm</location>
    </subcellularLocation>
</comment>
<dbReference type="SFLD" id="SFLDS00029">
    <property type="entry name" value="Radical_SAM"/>
    <property type="match status" value="1"/>
</dbReference>
<dbReference type="InterPro" id="IPR020612">
    <property type="entry name" value="Methylthiotransferase_CS"/>
</dbReference>
<evidence type="ECO:0000256" key="8">
    <source>
        <dbReference type="HAMAP-Rule" id="MF_01865"/>
    </source>
</evidence>
<dbReference type="SFLD" id="SFLDF00274">
    <property type="entry name" value="ribosomal_protein_S12_methylth"/>
    <property type="match status" value="1"/>
</dbReference>
<keyword evidence="2 8" id="KW-0963">Cytoplasm</keyword>
<feature type="binding site" evidence="8">
    <location>
        <position position="153"/>
    </location>
    <ligand>
        <name>[4Fe-4S] cluster</name>
        <dbReference type="ChEBI" id="CHEBI:49883"/>
        <label>2</label>
        <note>4Fe-4S-S-AdoMet</note>
    </ligand>
</feature>
<feature type="binding site" evidence="8">
    <location>
        <position position="13"/>
    </location>
    <ligand>
        <name>[4Fe-4S] cluster</name>
        <dbReference type="ChEBI" id="CHEBI:49883"/>
        <label>1</label>
    </ligand>
</feature>
<dbReference type="CDD" id="cd01335">
    <property type="entry name" value="Radical_SAM"/>
    <property type="match status" value="1"/>
</dbReference>
<keyword evidence="1 8" id="KW-0004">4Fe-4S</keyword>
<dbReference type="NCBIfam" id="TIGR01125">
    <property type="entry name" value="30S ribosomal protein S12 methylthiotransferase RimO"/>
    <property type="match status" value="1"/>
</dbReference>